<comment type="catalytic activity">
    <reaction evidence="4">
        <text>holo-[ACP] + malonyl-CoA = malonyl-[ACP] + CoA</text>
        <dbReference type="Rhea" id="RHEA:41792"/>
        <dbReference type="Rhea" id="RHEA-COMP:9623"/>
        <dbReference type="Rhea" id="RHEA-COMP:9685"/>
        <dbReference type="ChEBI" id="CHEBI:57287"/>
        <dbReference type="ChEBI" id="CHEBI:57384"/>
        <dbReference type="ChEBI" id="CHEBI:64479"/>
        <dbReference type="ChEBI" id="CHEBI:78449"/>
        <dbReference type="EC" id="2.3.1.39"/>
    </reaction>
</comment>
<keyword evidence="3" id="KW-0012">Acyltransferase</keyword>
<dbReference type="SUPFAM" id="SSF55048">
    <property type="entry name" value="Probable ACP-binding domain of malonyl-CoA ACP transacylase"/>
    <property type="match status" value="1"/>
</dbReference>
<dbReference type="InterPro" id="IPR016035">
    <property type="entry name" value="Acyl_Trfase/lysoPLipase"/>
</dbReference>
<gene>
    <name evidence="6" type="ORF">SAMN05660324_2808</name>
</gene>
<dbReference type="GO" id="GO:0005829">
    <property type="term" value="C:cytosol"/>
    <property type="evidence" value="ECO:0007669"/>
    <property type="project" value="TreeGrafter"/>
</dbReference>
<dbReference type="SMART" id="SM00827">
    <property type="entry name" value="PKS_AT"/>
    <property type="match status" value="1"/>
</dbReference>
<dbReference type="EC" id="2.3.1.39" evidence="1"/>
<dbReference type="InterPro" id="IPR014043">
    <property type="entry name" value="Acyl_transferase_dom"/>
</dbReference>
<dbReference type="Pfam" id="PF00364">
    <property type="entry name" value="Biotin_lipoyl"/>
    <property type="match status" value="1"/>
</dbReference>
<proteinExistence type="predicted"/>
<dbReference type="Gene3D" id="2.40.50.100">
    <property type="match status" value="1"/>
</dbReference>
<accession>A0A1G7UWW6</accession>
<dbReference type="InterPro" id="IPR011053">
    <property type="entry name" value="Single_hybrid_motif"/>
</dbReference>
<dbReference type="Pfam" id="PF00698">
    <property type="entry name" value="Acyl_transf_1"/>
    <property type="match status" value="1"/>
</dbReference>
<dbReference type="SUPFAM" id="SSF51230">
    <property type="entry name" value="Single hybrid motif"/>
    <property type="match status" value="1"/>
</dbReference>
<evidence type="ECO:0000256" key="2">
    <source>
        <dbReference type="ARBA" id="ARBA00022679"/>
    </source>
</evidence>
<reference evidence="7" key="1">
    <citation type="submission" date="2016-10" db="EMBL/GenBank/DDBJ databases">
        <authorList>
            <person name="Varghese N."/>
            <person name="Submissions S."/>
        </authorList>
    </citation>
    <scope>NUCLEOTIDE SEQUENCE [LARGE SCALE GENOMIC DNA]</scope>
    <source>
        <strain evidence="7">DSM 44526</strain>
    </source>
</reference>
<evidence type="ECO:0000313" key="6">
    <source>
        <dbReference type="EMBL" id="SDG51986.1"/>
    </source>
</evidence>
<dbReference type="InterPro" id="IPR000089">
    <property type="entry name" value="Biotin_lipoyl"/>
</dbReference>
<name>A0A1G7UWW6_9ACTN</name>
<dbReference type="EMBL" id="FNCF01000004">
    <property type="protein sequence ID" value="SDG51986.1"/>
    <property type="molecule type" value="Genomic_DNA"/>
</dbReference>
<dbReference type="GO" id="GO:0006633">
    <property type="term" value="P:fatty acid biosynthetic process"/>
    <property type="evidence" value="ECO:0007669"/>
    <property type="project" value="TreeGrafter"/>
</dbReference>
<keyword evidence="7" id="KW-1185">Reference proteome</keyword>
<evidence type="ECO:0000256" key="3">
    <source>
        <dbReference type="ARBA" id="ARBA00023315"/>
    </source>
</evidence>
<dbReference type="Gene3D" id="3.30.70.250">
    <property type="entry name" value="Malonyl-CoA ACP transacylase, ACP-binding"/>
    <property type="match status" value="1"/>
</dbReference>
<dbReference type="AlphaFoldDB" id="A0A1G7UWW6"/>
<dbReference type="GO" id="GO:0004314">
    <property type="term" value="F:[acyl-carrier-protein] S-malonyltransferase activity"/>
    <property type="evidence" value="ECO:0007669"/>
    <property type="project" value="UniProtKB-EC"/>
</dbReference>
<dbReference type="SUPFAM" id="SSF52151">
    <property type="entry name" value="FabD/lysophospholipase-like"/>
    <property type="match status" value="1"/>
</dbReference>
<dbReference type="InterPro" id="IPR050858">
    <property type="entry name" value="Mal-CoA-ACP_Trans/PKS_FabD"/>
</dbReference>
<dbReference type="Proteomes" id="UP000198863">
    <property type="component" value="Unassembled WGS sequence"/>
</dbReference>
<dbReference type="RefSeq" id="WP_242658376.1">
    <property type="nucleotide sequence ID" value="NZ_FNCF01000004.1"/>
</dbReference>
<evidence type="ECO:0000256" key="4">
    <source>
        <dbReference type="ARBA" id="ARBA00048462"/>
    </source>
</evidence>
<dbReference type="PANTHER" id="PTHR42681">
    <property type="entry name" value="MALONYL-COA-ACYL CARRIER PROTEIN TRANSACYLASE, MITOCHONDRIAL"/>
    <property type="match status" value="1"/>
</dbReference>
<dbReference type="Gene3D" id="3.40.366.10">
    <property type="entry name" value="Malonyl-Coenzyme A Acyl Carrier Protein, domain 2"/>
    <property type="match status" value="1"/>
</dbReference>
<dbReference type="PANTHER" id="PTHR42681:SF1">
    <property type="entry name" value="MALONYL-COA-ACYL CARRIER PROTEIN TRANSACYLASE, MITOCHONDRIAL"/>
    <property type="match status" value="1"/>
</dbReference>
<keyword evidence="2 6" id="KW-0808">Transferase</keyword>
<feature type="domain" description="Malonyl-CoA:ACP transacylase (MAT)" evidence="5">
    <location>
        <begin position="24"/>
        <end position="323"/>
    </location>
</feature>
<evidence type="ECO:0000313" key="7">
    <source>
        <dbReference type="Proteomes" id="UP000198863"/>
    </source>
</evidence>
<dbReference type="InterPro" id="IPR016036">
    <property type="entry name" value="Malonyl_transacylase_ACP-bd"/>
</dbReference>
<sequence length="420" mass="42947">MFFVADDGPRGHRDWHGGHVLAVLAPGQGAQKPGMLTEWLDLPGAESFFRWAGAVADADLLTLGTTGDAEAIKDTAVTQPLVVAMSLFVARELGGLPGPVAHTPQAGRDVVIAGHSVGELTAAALAGVLSVEAAIALTAVRGRAMARACAQTPTGMSAVLGGDPAEVLAAIEAHGLTPANVNGAGQVVAAGSLDGLAALKADPPAKARVMPLSVAGAFHTDYMASAREELEGLVGGLRPAQPSRLLISNKDGSAVETGAGVLNRLVSQVTSPVRFDACLDTLRELGVTAVIELPPAGALAGLAKRDWKGRHDVEVLAISGPADLDRARELIAAERGRPEAEQAPDWRMVVSPARGSISPNPIEEGTRLAAGTPLASIAGRRETVEVAAGYAGVLAEWLVAEGDLVDAGDPLARLYPEESA</sequence>
<protein>
    <recommendedName>
        <fullName evidence="1">[acyl-carrier-protein] S-malonyltransferase</fullName>
        <ecNumber evidence="1">2.3.1.39</ecNumber>
    </recommendedName>
</protein>
<organism evidence="6 7">
    <name type="scientific">Klenkia brasiliensis</name>
    <dbReference type="NCBI Taxonomy" id="333142"/>
    <lineage>
        <taxon>Bacteria</taxon>
        <taxon>Bacillati</taxon>
        <taxon>Actinomycetota</taxon>
        <taxon>Actinomycetes</taxon>
        <taxon>Geodermatophilales</taxon>
        <taxon>Geodermatophilaceae</taxon>
        <taxon>Klenkia</taxon>
    </lineage>
</organism>
<evidence type="ECO:0000259" key="5">
    <source>
        <dbReference type="SMART" id="SM00827"/>
    </source>
</evidence>
<dbReference type="InterPro" id="IPR001227">
    <property type="entry name" value="Ac_transferase_dom_sf"/>
</dbReference>
<evidence type="ECO:0000256" key="1">
    <source>
        <dbReference type="ARBA" id="ARBA00013258"/>
    </source>
</evidence>